<proteinExistence type="predicted"/>
<name>A0A0F9PJP3_9ZZZZ</name>
<comment type="caution">
    <text evidence="1">The sequence shown here is derived from an EMBL/GenBank/DDBJ whole genome shotgun (WGS) entry which is preliminary data.</text>
</comment>
<dbReference type="AlphaFoldDB" id="A0A0F9PJP3"/>
<sequence length="91" mass="10513">MGGLKEGKRLKRSKSSKPRTFDLYGDVDNTYLIVPHNQEMQRRKIAGWFCAKHNDPSPVRVCRTYLHQVSDIRLKCSEGPVEITIDIKRAK</sequence>
<evidence type="ECO:0000313" key="1">
    <source>
        <dbReference type="EMBL" id="KKN01236.1"/>
    </source>
</evidence>
<accession>A0A0F9PJP3</accession>
<dbReference type="EMBL" id="LAZR01005285">
    <property type="protein sequence ID" value="KKN01236.1"/>
    <property type="molecule type" value="Genomic_DNA"/>
</dbReference>
<organism evidence="1">
    <name type="scientific">marine sediment metagenome</name>
    <dbReference type="NCBI Taxonomy" id="412755"/>
    <lineage>
        <taxon>unclassified sequences</taxon>
        <taxon>metagenomes</taxon>
        <taxon>ecological metagenomes</taxon>
    </lineage>
</organism>
<gene>
    <name evidence="1" type="ORF">LCGC14_1130000</name>
</gene>
<reference evidence="1" key="1">
    <citation type="journal article" date="2015" name="Nature">
        <title>Complex archaea that bridge the gap between prokaryotes and eukaryotes.</title>
        <authorList>
            <person name="Spang A."/>
            <person name="Saw J.H."/>
            <person name="Jorgensen S.L."/>
            <person name="Zaremba-Niedzwiedzka K."/>
            <person name="Martijn J."/>
            <person name="Lind A.E."/>
            <person name="van Eijk R."/>
            <person name="Schleper C."/>
            <person name="Guy L."/>
            <person name="Ettema T.J."/>
        </authorList>
    </citation>
    <scope>NUCLEOTIDE SEQUENCE</scope>
</reference>
<protein>
    <submittedName>
        <fullName evidence="1">Uncharacterized protein</fullName>
    </submittedName>
</protein>